<dbReference type="InterPro" id="IPR029787">
    <property type="entry name" value="Nucleotide_cyclase"/>
</dbReference>
<feature type="domain" description="GGDEF" evidence="1">
    <location>
        <begin position="165"/>
        <end position="297"/>
    </location>
</feature>
<proteinExistence type="predicted"/>
<dbReference type="Proteomes" id="UP000184342">
    <property type="component" value="Unassembled WGS sequence"/>
</dbReference>
<dbReference type="SUPFAM" id="SSF55073">
    <property type="entry name" value="Nucleotide cyclase"/>
    <property type="match status" value="1"/>
</dbReference>
<dbReference type="EMBL" id="FQYT01000016">
    <property type="protein sequence ID" value="SHJ26457.1"/>
    <property type="molecule type" value="Genomic_DNA"/>
</dbReference>
<dbReference type="AlphaFoldDB" id="A0A1M6HWM8"/>
<dbReference type="Gene3D" id="3.30.70.270">
    <property type="match status" value="1"/>
</dbReference>
<evidence type="ECO:0000313" key="3">
    <source>
        <dbReference type="Proteomes" id="UP000184342"/>
    </source>
</evidence>
<dbReference type="CDD" id="cd01949">
    <property type="entry name" value="GGDEF"/>
    <property type="match status" value="1"/>
</dbReference>
<dbReference type="STRING" id="1122934.SAMN02745691_01625"/>
<dbReference type="PROSITE" id="PS50887">
    <property type="entry name" value="GGDEF"/>
    <property type="match status" value="1"/>
</dbReference>
<accession>A0A1M6HWM8</accession>
<dbReference type="FunFam" id="3.30.70.270:FF:000001">
    <property type="entry name" value="Diguanylate cyclase domain protein"/>
    <property type="match status" value="1"/>
</dbReference>
<dbReference type="PANTHER" id="PTHR45138:SF9">
    <property type="entry name" value="DIGUANYLATE CYCLASE DGCM-RELATED"/>
    <property type="match status" value="1"/>
</dbReference>
<protein>
    <submittedName>
        <fullName evidence="2">Diguanylate cyclase (GGDEF) domain-containing protein</fullName>
    </submittedName>
</protein>
<reference evidence="2 3" key="1">
    <citation type="submission" date="2016-11" db="EMBL/GenBank/DDBJ databases">
        <authorList>
            <person name="Jaros S."/>
            <person name="Januszkiewicz K."/>
            <person name="Wedrychowicz H."/>
        </authorList>
    </citation>
    <scope>NUCLEOTIDE SEQUENCE [LARGE SCALE GENOMIC DNA]</scope>
    <source>
        <strain evidence="2 3">DSM 15970</strain>
    </source>
</reference>
<keyword evidence="3" id="KW-1185">Reference proteome</keyword>
<dbReference type="PANTHER" id="PTHR45138">
    <property type="entry name" value="REGULATORY COMPONENTS OF SENSORY TRANSDUCTION SYSTEM"/>
    <property type="match status" value="1"/>
</dbReference>
<dbReference type="SMART" id="SM00267">
    <property type="entry name" value="GGDEF"/>
    <property type="match status" value="1"/>
</dbReference>
<dbReference type="GO" id="GO:0052621">
    <property type="term" value="F:diguanylate cyclase activity"/>
    <property type="evidence" value="ECO:0007669"/>
    <property type="project" value="TreeGrafter"/>
</dbReference>
<dbReference type="Pfam" id="PF00990">
    <property type="entry name" value="GGDEF"/>
    <property type="match status" value="1"/>
</dbReference>
<dbReference type="InterPro" id="IPR043128">
    <property type="entry name" value="Rev_trsase/Diguanyl_cyclase"/>
</dbReference>
<evidence type="ECO:0000313" key="2">
    <source>
        <dbReference type="EMBL" id="SHJ26457.1"/>
    </source>
</evidence>
<evidence type="ECO:0000259" key="1">
    <source>
        <dbReference type="PROSITE" id="PS50887"/>
    </source>
</evidence>
<dbReference type="NCBIfam" id="TIGR00254">
    <property type="entry name" value="GGDEF"/>
    <property type="match status" value="1"/>
</dbReference>
<name>A0A1M6HWM8_9FIRM</name>
<organism evidence="2 3">
    <name type="scientific">Parasporobacterium paucivorans DSM 15970</name>
    <dbReference type="NCBI Taxonomy" id="1122934"/>
    <lineage>
        <taxon>Bacteria</taxon>
        <taxon>Bacillati</taxon>
        <taxon>Bacillota</taxon>
        <taxon>Clostridia</taxon>
        <taxon>Lachnospirales</taxon>
        <taxon>Lachnospiraceae</taxon>
        <taxon>Parasporobacterium</taxon>
    </lineage>
</organism>
<gene>
    <name evidence="2" type="ORF">SAMN02745691_01625</name>
</gene>
<sequence length="297" mass="33553">MDDDINAYLSSGAIFNKISDITRVVDPLRKRVIEHKNKEVSMDGIHCFDFWGKNKVCDNCISMRAYNDNTTYVKIEYSEDKTYMITAVPHDLSDRRVVIEIIKDITSSMFFGSAENAGIEQAGVHALIDNLNRLAFSDPLTGMYNRRYIIEKLPVDLLNAVLLSKEMSIIMVDIDFFKAVNDNYGHLAGDQVLKKVAETLSDSMKRGSDWIARYGGEEFLVCMPGAGLETAKATAEYMRKSLEKSVIQFDGKEFSITASFGVYCIKSTGGEKVEDLLKHADEKLYLAKRNGRNRIEY</sequence>
<dbReference type="InterPro" id="IPR050469">
    <property type="entry name" value="Diguanylate_Cyclase"/>
</dbReference>
<dbReference type="InterPro" id="IPR000160">
    <property type="entry name" value="GGDEF_dom"/>
</dbReference>